<organism evidence="4 5">
    <name type="scientific">Spirochaeta isovalerica</name>
    <dbReference type="NCBI Taxonomy" id="150"/>
    <lineage>
        <taxon>Bacteria</taxon>
        <taxon>Pseudomonadati</taxon>
        <taxon>Spirochaetota</taxon>
        <taxon>Spirochaetia</taxon>
        <taxon>Spirochaetales</taxon>
        <taxon>Spirochaetaceae</taxon>
        <taxon>Spirochaeta</taxon>
    </lineage>
</organism>
<accession>A0A841RDN1</accession>
<keyword evidence="2" id="KW-0808">Transferase</keyword>
<dbReference type="RefSeq" id="WP_184747736.1">
    <property type="nucleotide sequence ID" value="NZ_JACHGJ010000006.1"/>
</dbReference>
<dbReference type="Proteomes" id="UP000587760">
    <property type="component" value="Unassembled WGS sequence"/>
</dbReference>
<dbReference type="AlphaFoldDB" id="A0A841RDN1"/>
<dbReference type="InterPro" id="IPR016181">
    <property type="entry name" value="Acyl_CoA_acyltransferase"/>
</dbReference>
<dbReference type="InterPro" id="IPR042203">
    <property type="entry name" value="Leu/Phe-tRNA_Trfase_C"/>
</dbReference>
<dbReference type="InterPro" id="IPR004616">
    <property type="entry name" value="Leu/Phe-tRNA_Trfase"/>
</dbReference>
<dbReference type="PANTHER" id="PTHR30098:SF2">
    <property type="entry name" value="LEUCYL_PHENYLALANYL-TRNA--PROTEIN TRANSFERASE"/>
    <property type="match status" value="1"/>
</dbReference>
<dbReference type="GO" id="GO:0005737">
    <property type="term" value="C:cytoplasm"/>
    <property type="evidence" value="ECO:0007669"/>
    <property type="project" value="TreeGrafter"/>
</dbReference>
<gene>
    <name evidence="4" type="ORF">HNR50_003171</name>
</gene>
<dbReference type="Gene3D" id="3.40.630.70">
    <property type="entry name" value="Leucyl/phenylalanyl-tRNA-protein transferase, C-terminal domain"/>
    <property type="match status" value="1"/>
</dbReference>
<protein>
    <submittedName>
        <fullName evidence="4">Uncharacterized protein</fullName>
    </submittedName>
</protein>
<evidence type="ECO:0000313" key="4">
    <source>
        <dbReference type="EMBL" id="MBB6481491.1"/>
    </source>
</evidence>
<dbReference type="GO" id="GO:0008914">
    <property type="term" value="F:leucyl-tRNA--protein transferase activity"/>
    <property type="evidence" value="ECO:0007669"/>
    <property type="project" value="InterPro"/>
</dbReference>
<keyword evidence="1" id="KW-0963">Cytoplasm</keyword>
<reference evidence="4 5" key="1">
    <citation type="submission" date="2020-08" db="EMBL/GenBank/DDBJ databases">
        <title>Genomic Encyclopedia of Type Strains, Phase IV (KMG-IV): sequencing the most valuable type-strain genomes for metagenomic binning, comparative biology and taxonomic classification.</title>
        <authorList>
            <person name="Goeker M."/>
        </authorList>
    </citation>
    <scope>NUCLEOTIDE SEQUENCE [LARGE SCALE GENOMIC DNA]</scope>
    <source>
        <strain evidence="4 5">DSM 2461</strain>
    </source>
</reference>
<evidence type="ECO:0000256" key="1">
    <source>
        <dbReference type="ARBA" id="ARBA00022490"/>
    </source>
</evidence>
<keyword evidence="3" id="KW-0012">Acyltransferase</keyword>
<evidence type="ECO:0000313" key="5">
    <source>
        <dbReference type="Proteomes" id="UP000587760"/>
    </source>
</evidence>
<sequence length="425" mass="48666">MNTGYVKASFLSIEDVEGISIIHYYLDDSYQWAVNSSSPALFYRLPPGAIIELKLTEGFINGTEVNLAELHMDEDSMLPADLLSFLRTSPPSCRIPGAFLATEKDNKGSYYSLKKTDSSKMELCLGEYEIRNESGICQSPTESWLINPGLLENYFFNRTWPSHQIKTWKYTDFAPDDSYDYLTEENLSIAHRDNLADNPALTYYRSSDWSPAFYRKQAELGFIAVSGKRINQTELLPELQSAYALLDWRNLHIDRKTAKILSGSRMKTENIRLRIDPDPGLVMENLERMWKGSTWLSPPYKELIRNLASEEEKVKNPGFRIWGVSLHEGPHNQAIAGELGYTIGRTYTSLSGFFHRGEKQYDNFGKLQMVLLARKLESAGIFFWNLGHPHMPYKTALGAKILKRKEFLQRWDRAVQGKSPDLTEL</sequence>
<proteinExistence type="predicted"/>
<evidence type="ECO:0000256" key="3">
    <source>
        <dbReference type="ARBA" id="ARBA00023315"/>
    </source>
</evidence>
<dbReference type="PANTHER" id="PTHR30098">
    <property type="entry name" value="LEUCYL/PHENYLALANYL-TRNA--PROTEIN TRANSFERASE"/>
    <property type="match status" value="1"/>
</dbReference>
<dbReference type="EMBL" id="JACHGJ010000006">
    <property type="protein sequence ID" value="MBB6481491.1"/>
    <property type="molecule type" value="Genomic_DNA"/>
</dbReference>
<evidence type="ECO:0000256" key="2">
    <source>
        <dbReference type="ARBA" id="ARBA00022679"/>
    </source>
</evidence>
<keyword evidence="5" id="KW-1185">Reference proteome</keyword>
<comment type="caution">
    <text evidence="4">The sequence shown here is derived from an EMBL/GenBank/DDBJ whole genome shotgun (WGS) entry which is preliminary data.</text>
</comment>
<name>A0A841RDN1_9SPIO</name>
<dbReference type="GO" id="GO:0030163">
    <property type="term" value="P:protein catabolic process"/>
    <property type="evidence" value="ECO:0007669"/>
    <property type="project" value="InterPro"/>
</dbReference>
<dbReference type="SUPFAM" id="SSF55729">
    <property type="entry name" value="Acyl-CoA N-acyltransferases (Nat)"/>
    <property type="match status" value="1"/>
</dbReference>